<reference evidence="1" key="1">
    <citation type="journal article" date="2020" name="Stud. Mycol.">
        <title>101 Dothideomycetes genomes: a test case for predicting lifestyles and emergence of pathogens.</title>
        <authorList>
            <person name="Haridas S."/>
            <person name="Albert R."/>
            <person name="Binder M."/>
            <person name="Bloem J."/>
            <person name="Labutti K."/>
            <person name="Salamov A."/>
            <person name="Andreopoulos B."/>
            <person name="Baker S."/>
            <person name="Barry K."/>
            <person name="Bills G."/>
            <person name="Bluhm B."/>
            <person name="Cannon C."/>
            <person name="Castanera R."/>
            <person name="Culley D."/>
            <person name="Daum C."/>
            <person name="Ezra D."/>
            <person name="Gonzalez J."/>
            <person name="Henrissat B."/>
            <person name="Kuo A."/>
            <person name="Liang C."/>
            <person name="Lipzen A."/>
            <person name="Lutzoni F."/>
            <person name="Magnuson J."/>
            <person name="Mondo S."/>
            <person name="Nolan M."/>
            <person name="Ohm R."/>
            <person name="Pangilinan J."/>
            <person name="Park H.-J."/>
            <person name="Ramirez L."/>
            <person name="Alfaro M."/>
            <person name="Sun H."/>
            <person name="Tritt A."/>
            <person name="Yoshinaga Y."/>
            <person name="Zwiers L.-H."/>
            <person name="Turgeon B."/>
            <person name="Goodwin S."/>
            <person name="Spatafora J."/>
            <person name="Crous P."/>
            <person name="Grigoriev I."/>
        </authorList>
    </citation>
    <scope>NUCLEOTIDE SEQUENCE</scope>
    <source>
        <strain evidence="1">HMLAC05119</strain>
    </source>
</reference>
<dbReference type="EMBL" id="ML979139">
    <property type="protein sequence ID" value="KAF1913247.1"/>
    <property type="molecule type" value="Genomic_DNA"/>
</dbReference>
<protein>
    <submittedName>
        <fullName evidence="1">Uncharacterized protein</fullName>
    </submittedName>
</protein>
<dbReference type="AlphaFoldDB" id="A0A6A5QGR9"/>
<accession>A0A6A5QGR9</accession>
<keyword evidence="2" id="KW-1185">Reference proteome</keyword>
<proteinExistence type="predicted"/>
<evidence type="ECO:0000313" key="1">
    <source>
        <dbReference type="EMBL" id="KAF1913247.1"/>
    </source>
</evidence>
<organism evidence="1 2">
    <name type="scientific">Ampelomyces quisqualis</name>
    <name type="common">Powdery mildew agent</name>
    <dbReference type="NCBI Taxonomy" id="50730"/>
    <lineage>
        <taxon>Eukaryota</taxon>
        <taxon>Fungi</taxon>
        <taxon>Dikarya</taxon>
        <taxon>Ascomycota</taxon>
        <taxon>Pezizomycotina</taxon>
        <taxon>Dothideomycetes</taxon>
        <taxon>Pleosporomycetidae</taxon>
        <taxon>Pleosporales</taxon>
        <taxon>Pleosporineae</taxon>
        <taxon>Phaeosphaeriaceae</taxon>
        <taxon>Ampelomyces</taxon>
    </lineage>
</organism>
<dbReference type="Proteomes" id="UP000800096">
    <property type="component" value="Unassembled WGS sequence"/>
</dbReference>
<sequence>MLAQTSFRGRGLLFPSLPAISTITSHLSNNRLHTDLLPSTIYTATFPAKFSSSFTTVNGHLKKELSHCSPLYYLHH</sequence>
<gene>
    <name evidence="1" type="ORF">BDU57DRAFT_522035</name>
</gene>
<name>A0A6A5QGR9_AMPQU</name>
<evidence type="ECO:0000313" key="2">
    <source>
        <dbReference type="Proteomes" id="UP000800096"/>
    </source>
</evidence>